<dbReference type="EMBL" id="CDSF01000093">
    <property type="protein sequence ID" value="CEO99723.1"/>
    <property type="molecule type" value="Genomic_DNA"/>
</dbReference>
<reference evidence="1 3" key="1">
    <citation type="submission" date="2015-02" db="EMBL/GenBank/DDBJ databases">
        <authorList>
            <person name="Chooi Y.-H."/>
        </authorList>
    </citation>
    <scope>NUCLEOTIDE SEQUENCE [LARGE SCALE GENOMIC DNA]</scope>
    <source>
        <strain evidence="1">E3</strain>
    </source>
</reference>
<dbReference type="Proteomes" id="UP000039324">
    <property type="component" value="Unassembled WGS sequence"/>
</dbReference>
<name>A0A0G4IWM7_PLABS</name>
<gene>
    <name evidence="1" type="ORF">PBRA_007456</name>
    <name evidence="2" type="ORF">PLBR_LOCUS4332</name>
</gene>
<evidence type="ECO:0000313" key="1">
    <source>
        <dbReference type="EMBL" id="CEO99723.1"/>
    </source>
</evidence>
<protein>
    <submittedName>
        <fullName evidence="1">Uncharacterized protein</fullName>
    </submittedName>
</protein>
<keyword evidence="2" id="KW-0496">Mitochondrion</keyword>
<proteinExistence type="predicted"/>
<dbReference type="EMBL" id="OVEO01000007">
    <property type="protein sequence ID" value="SPQ97117.1"/>
    <property type="molecule type" value="Genomic_DNA"/>
</dbReference>
<evidence type="ECO:0000313" key="3">
    <source>
        <dbReference type="Proteomes" id="UP000039324"/>
    </source>
</evidence>
<accession>A0A0G4IWM7</accession>
<sequence length="282" mass="31633">MRCRRVLCRAASTVAVERGEAAIADAMAAVQGACRDAGRESACTVMREAFQAMRARLQTAEDTLGALHQAKRDVLVAQDELITAQQDLAAAKQMDQVPAVLDKVNRAVADLETATTEFDWLGRTLTARHLIERFEDRYRLVWLGQRLRLLKWVQILDSSRQLCIELRKCGVGDRVKDLAVAAHRIHVDYADDAHGWSGSLGARVVEIFTDEHDQKRVRADLRFLQTLAGMLHYRVTFIARHNANGAALALDADDYVALRNTPYPSRYDPVPNRKRRYLGGTP</sequence>
<keyword evidence="3" id="KW-1185">Reference proteome</keyword>
<dbReference type="Proteomes" id="UP000290189">
    <property type="component" value="Unassembled WGS sequence"/>
</dbReference>
<evidence type="ECO:0000313" key="4">
    <source>
        <dbReference type="Proteomes" id="UP000290189"/>
    </source>
</evidence>
<dbReference type="AlphaFoldDB" id="A0A0G4IWM7"/>
<evidence type="ECO:0000313" key="2">
    <source>
        <dbReference type="EMBL" id="SPQ97117.1"/>
    </source>
</evidence>
<reference evidence="2 4" key="2">
    <citation type="submission" date="2018-03" db="EMBL/GenBank/DDBJ databases">
        <authorList>
            <person name="Fogelqvist J."/>
        </authorList>
    </citation>
    <scope>NUCLEOTIDE SEQUENCE [LARGE SCALE GENOMIC DNA]</scope>
</reference>
<geneLocation type="mitochondrion" evidence="2"/>
<organism evidence="1 3">
    <name type="scientific">Plasmodiophora brassicae</name>
    <name type="common">Clubroot disease agent</name>
    <dbReference type="NCBI Taxonomy" id="37360"/>
    <lineage>
        <taxon>Eukaryota</taxon>
        <taxon>Sar</taxon>
        <taxon>Rhizaria</taxon>
        <taxon>Endomyxa</taxon>
        <taxon>Phytomyxea</taxon>
        <taxon>Plasmodiophorida</taxon>
        <taxon>Plasmodiophoridae</taxon>
        <taxon>Plasmodiophora</taxon>
    </lineage>
</organism>